<reference evidence="1 2" key="1">
    <citation type="submission" date="2015-11" db="EMBL/GenBank/DDBJ databases">
        <title>Whole-Genome Sequence of Candidatus Oderbacter manganicum from the National Park Lower Oder Valley, Germany.</title>
        <authorList>
            <person name="Braun B."/>
            <person name="Liere K."/>
            <person name="Szewzyk U."/>
        </authorList>
    </citation>
    <scope>NUCLEOTIDE SEQUENCE [LARGE SCALE GENOMIC DNA]</scope>
    <source>
        <strain evidence="1 2">OTSz_A_272</strain>
    </source>
</reference>
<proteinExistence type="predicted"/>
<dbReference type="EMBL" id="CP013244">
    <property type="protein sequence ID" value="ANP46257.1"/>
    <property type="molecule type" value="Genomic_DNA"/>
</dbReference>
<dbReference type="RefSeq" id="WP_066770955.1">
    <property type="nucleotide sequence ID" value="NZ_CP013244.1"/>
</dbReference>
<dbReference type="InterPro" id="IPR051354">
    <property type="entry name" value="Transposase_27_IS1"/>
</dbReference>
<dbReference type="InParanoid" id="A0A1B1AI64"/>
<organism evidence="1 2">
    <name type="scientific">Candidatus Viadribacter manganicus</name>
    <dbReference type="NCBI Taxonomy" id="1759059"/>
    <lineage>
        <taxon>Bacteria</taxon>
        <taxon>Pseudomonadati</taxon>
        <taxon>Pseudomonadota</taxon>
        <taxon>Alphaproteobacteria</taxon>
        <taxon>Hyphomonadales</taxon>
        <taxon>Hyphomonadaceae</taxon>
        <taxon>Candidatus Viadribacter</taxon>
    </lineage>
</organism>
<accession>A0A1B1AI64</accession>
<evidence type="ECO:0000313" key="2">
    <source>
        <dbReference type="Proteomes" id="UP000092498"/>
    </source>
</evidence>
<dbReference type="Proteomes" id="UP000092498">
    <property type="component" value="Chromosome"/>
</dbReference>
<evidence type="ECO:0000313" key="1">
    <source>
        <dbReference type="EMBL" id="ANP46257.1"/>
    </source>
</evidence>
<dbReference type="STRING" id="1759059.ATE48_10175"/>
<protein>
    <submittedName>
        <fullName evidence="1">Transposase</fullName>
    </submittedName>
</protein>
<keyword evidence="2" id="KW-1185">Reference proteome</keyword>
<dbReference type="PANTHER" id="PTHR33293">
    <property type="entry name" value="INSERTION ELEMENT IS1 1 PROTEIN INSB-RELATED"/>
    <property type="match status" value="1"/>
</dbReference>
<dbReference type="AlphaFoldDB" id="A0A1B1AI64"/>
<dbReference type="OrthoDB" id="7197613at2"/>
<gene>
    <name evidence="1" type="ORF">ATE48_10175</name>
</gene>
<name>A0A1B1AI64_9PROT</name>
<dbReference type="KEGG" id="cbot:ATE48_10175"/>
<sequence length="295" mass="32798">MANVLPLAKRVQILNLLCEGVSLRAISRLQDVSINTVSKLLVDAGETCLDLHDQLVTHVEAKNVQCDEIWSFCYAKQKNVPTAKAAPAEAGDVWTWTALDADSKLMISYMASGRTGSAAETFMQDVARRITGRPQITSDGFTAYPNAVRVAFGKNVDFAQLVKTYGPDFGAGPERKYSPPVCTGAHKVVREGNPDQSKISTSHVERANLTMRMGMRRFTRLTNAHSKKYANHLYALALFFMHYNFVRQHKAHKLSPAMAAGLTDRLWSMEDIAERIDVRANVPKPRGPYKKRSEA</sequence>